<dbReference type="NCBIfam" id="TIGR02937">
    <property type="entry name" value="sigma70-ECF"/>
    <property type="match status" value="1"/>
</dbReference>
<dbReference type="InterPro" id="IPR013249">
    <property type="entry name" value="RNA_pol_sigma70_r4_t2"/>
</dbReference>
<evidence type="ECO:0000259" key="8">
    <source>
        <dbReference type="Pfam" id="PF08281"/>
    </source>
</evidence>
<dbReference type="SUPFAM" id="SSF88946">
    <property type="entry name" value="Sigma2 domain of RNA polymerase sigma factors"/>
    <property type="match status" value="1"/>
</dbReference>
<evidence type="ECO:0000313" key="10">
    <source>
        <dbReference type="Proteomes" id="UP000185511"/>
    </source>
</evidence>
<dbReference type="PANTHER" id="PTHR43133:SF50">
    <property type="entry name" value="ECF RNA POLYMERASE SIGMA FACTOR SIGM"/>
    <property type="match status" value="1"/>
</dbReference>
<dbReference type="KEGG" id="acad:UA74_07075"/>
<feature type="region of interest" description="Disordered" evidence="6">
    <location>
        <begin position="163"/>
        <end position="188"/>
    </location>
</feature>
<keyword evidence="10" id="KW-1185">Reference proteome</keyword>
<dbReference type="InterPro" id="IPR014284">
    <property type="entry name" value="RNA_pol_sigma-70_dom"/>
</dbReference>
<dbReference type="Pfam" id="PF08281">
    <property type="entry name" value="Sigma70_r4_2"/>
    <property type="match status" value="1"/>
</dbReference>
<name>A0AAC9LBV5_9PSEU</name>
<dbReference type="EMBL" id="CP016076">
    <property type="protein sequence ID" value="APU13484.1"/>
    <property type="molecule type" value="Genomic_DNA"/>
</dbReference>
<keyword evidence="5" id="KW-0804">Transcription</keyword>
<dbReference type="AlphaFoldDB" id="A0AAC9LBV5"/>
<dbReference type="PANTHER" id="PTHR43133">
    <property type="entry name" value="RNA POLYMERASE ECF-TYPE SIGMA FACTO"/>
    <property type="match status" value="1"/>
</dbReference>
<keyword evidence="2" id="KW-0805">Transcription regulation</keyword>
<evidence type="ECO:0000256" key="3">
    <source>
        <dbReference type="ARBA" id="ARBA00023082"/>
    </source>
</evidence>
<reference evidence="10" key="1">
    <citation type="submission" date="2016-06" db="EMBL/GenBank/DDBJ databases">
        <title>Complete genome sequence of Actinoalloteichus fjordicus DSM 46855 (=ADI127-17), type strain of the new species Actinoalloteichus fjordicus.</title>
        <authorList>
            <person name="Ruckert C."/>
            <person name="Nouioui I."/>
            <person name="Willmese J."/>
            <person name="van Wezel G."/>
            <person name="Klenk H.-P."/>
            <person name="Kalinowski J."/>
            <person name="Zotchev S.B."/>
        </authorList>
    </citation>
    <scope>NUCLEOTIDE SEQUENCE [LARGE SCALE GENOMIC DNA]</scope>
    <source>
        <strain evidence="10">ADI127-7</strain>
    </source>
</reference>
<dbReference type="InterPro" id="IPR013325">
    <property type="entry name" value="RNA_pol_sigma_r2"/>
</dbReference>
<evidence type="ECO:0000256" key="6">
    <source>
        <dbReference type="SAM" id="MobiDB-lite"/>
    </source>
</evidence>
<dbReference type="GO" id="GO:0016987">
    <property type="term" value="F:sigma factor activity"/>
    <property type="evidence" value="ECO:0007669"/>
    <property type="project" value="UniProtKB-KW"/>
</dbReference>
<dbReference type="Proteomes" id="UP000185511">
    <property type="component" value="Chromosome"/>
</dbReference>
<dbReference type="InterPro" id="IPR039425">
    <property type="entry name" value="RNA_pol_sigma-70-like"/>
</dbReference>
<evidence type="ECO:0000259" key="7">
    <source>
        <dbReference type="Pfam" id="PF04542"/>
    </source>
</evidence>
<dbReference type="NCBIfam" id="TIGR02983">
    <property type="entry name" value="SigE-fam_strep"/>
    <property type="match status" value="1"/>
</dbReference>
<evidence type="ECO:0000313" key="9">
    <source>
        <dbReference type="EMBL" id="APU13484.1"/>
    </source>
</evidence>
<dbReference type="CDD" id="cd06171">
    <property type="entry name" value="Sigma70_r4"/>
    <property type="match status" value="1"/>
</dbReference>
<comment type="similarity">
    <text evidence="1">Belongs to the sigma-70 factor family. ECF subfamily.</text>
</comment>
<dbReference type="InterPro" id="IPR036388">
    <property type="entry name" value="WH-like_DNA-bd_sf"/>
</dbReference>
<dbReference type="Gene3D" id="1.10.10.10">
    <property type="entry name" value="Winged helix-like DNA-binding domain superfamily/Winged helix DNA-binding domain"/>
    <property type="match status" value="1"/>
</dbReference>
<evidence type="ECO:0000256" key="1">
    <source>
        <dbReference type="ARBA" id="ARBA00010641"/>
    </source>
</evidence>
<feature type="domain" description="RNA polymerase sigma factor 70 region 4 type 2" evidence="8">
    <location>
        <begin position="104"/>
        <end position="156"/>
    </location>
</feature>
<dbReference type="SUPFAM" id="SSF88659">
    <property type="entry name" value="Sigma3 and sigma4 domains of RNA polymerase sigma factors"/>
    <property type="match status" value="1"/>
</dbReference>
<sequence length="188" mass="21218">MRRPEAEFEDFVRSRSTALLRTAYLLCGGDRGAAEDLLQDVLERMFVRWSRVTGSPEAYARAALANTAANRWRRLSRRVAEVPLSERADEDEHAGADETVSDRDAVLQALRELPPRMRAVIVLRYFEDLTEAETARALGCAVGTVKSQTSLGLTRLRRVYAENDREENDPHENDAESLRATPLRGAFR</sequence>
<protein>
    <submittedName>
        <fullName evidence="9">RNA polymerase sigma-70 factor, sigma-E family</fullName>
    </submittedName>
</protein>
<evidence type="ECO:0000256" key="4">
    <source>
        <dbReference type="ARBA" id="ARBA00023125"/>
    </source>
</evidence>
<evidence type="ECO:0000256" key="2">
    <source>
        <dbReference type="ARBA" id="ARBA00023015"/>
    </source>
</evidence>
<keyword evidence="3" id="KW-0731">Sigma factor</keyword>
<proteinExistence type="inferred from homology"/>
<evidence type="ECO:0000256" key="5">
    <source>
        <dbReference type="ARBA" id="ARBA00023163"/>
    </source>
</evidence>
<accession>A0AAC9LBV5</accession>
<dbReference type="GO" id="GO:0006352">
    <property type="term" value="P:DNA-templated transcription initiation"/>
    <property type="evidence" value="ECO:0007669"/>
    <property type="project" value="InterPro"/>
</dbReference>
<dbReference type="Gene3D" id="1.10.1740.10">
    <property type="match status" value="1"/>
</dbReference>
<dbReference type="Pfam" id="PF04542">
    <property type="entry name" value="Sigma70_r2"/>
    <property type="match status" value="1"/>
</dbReference>
<dbReference type="InterPro" id="IPR014325">
    <property type="entry name" value="RNA_pol_sigma-E_actinobac"/>
</dbReference>
<dbReference type="GO" id="GO:0003677">
    <property type="term" value="F:DNA binding"/>
    <property type="evidence" value="ECO:0007669"/>
    <property type="project" value="UniProtKB-KW"/>
</dbReference>
<keyword evidence="4" id="KW-0238">DNA-binding</keyword>
<dbReference type="RefSeq" id="WP_075739582.1">
    <property type="nucleotide sequence ID" value="NZ_CP016076.1"/>
</dbReference>
<organism evidence="9 10">
    <name type="scientific">Actinoalloteichus fjordicus</name>
    <dbReference type="NCBI Taxonomy" id="1612552"/>
    <lineage>
        <taxon>Bacteria</taxon>
        <taxon>Bacillati</taxon>
        <taxon>Actinomycetota</taxon>
        <taxon>Actinomycetes</taxon>
        <taxon>Pseudonocardiales</taxon>
        <taxon>Pseudonocardiaceae</taxon>
        <taxon>Actinoalloteichus</taxon>
    </lineage>
</organism>
<dbReference type="InterPro" id="IPR007627">
    <property type="entry name" value="RNA_pol_sigma70_r2"/>
</dbReference>
<gene>
    <name evidence="9" type="ORF">UA74_07075</name>
</gene>
<feature type="domain" description="RNA polymerase sigma-70 region 2" evidence="7">
    <location>
        <begin position="13"/>
        <end position="78"/>
    </location>
</feature>
<feature type="compositionally biased region" description="Basic and acidic residues" evidence="6">
    <location>
        <begin position="163"/>
        <end position="177"/>
    </location>
</feature>
<dbReference type="InterPro" id="IPR013324">
    <property type="entry name" value="RNA_pol_sigma_r3/r4-like"/>
</dbReference>